<dbReference type="AlphaFoldDB" id="A0A090PYN5"/>
<dbReference type="RefSeq" id="WP_258150461.1">
    <property type="nucleotide sequence ID" value="NZ_BBML01000001.1"/>
</dbReference>
<keyword evidence="1" id="KW-0472">Membrane</keyword>
<keyword evidence="3" id="KW-1185">Reference proteome</keyword>
<sequence length="41" mass="4491">MSLKHKKFTIYFFLGILLVAAIVCAILIFIALDASNATTAF</sequence>
<name>A0A090PYN5_9FLAO</name>
<comment type="caution">
    <text evidence="2">The sequence shown here is derived from an EMBL/GenBank/DDBJ whole genome shotgun (WGS) entry which is preliminary data.</text>
</comment>
<evidence type="ECO:0000313" key="2">
    <source>
        <dbReference type="EMBL" id="GAK95900.1"/>
    </source>
</evidence>
<keyword evidence="1" id="KW-0812">Transmembrane</keyword>
<gene>
    <name evidence="2" type="ORF">JCM19294_2682</name>
</gene>
<dbReference type="Proteomes" id="UP000029221">
    <property type="component" value="Unassembled WGS sequence"/>
</dbReference>
<evidence type="ECO:0000256" key="1">
    <source>
        <dbReference type="SAM" id="Phobius"/>
    </source>
</evidence>
<protein>
    <submittedName>
        <fullName evidence="2">Uncharacterized protein</fullName>
    </submittedName>
</protein>
<dbReference type="EMBL" id="BBML01000001">
    <property type="protein sequence ID" value="GAK95900.1"/>
    <property type="molecule type" value="Genomic_DNA"/>
</dbReference>
<evidence type="ECO:0000313" key="3">
    <source>
        <dbReference type="Proteomes" id="UP000029221"/>
    </source>
</evidence>
<reference evidence="2" key="1">
    <citation type="journal article" date="2014" name="Genome Announc.">
        <title>Draft Genome Sequences of Marine Flavobacterium Nonlabens Strains NR17, NR24, NR27, NR32, NR33, and Ara13.</title>
        <authorList>
            <person name="Nakanishi M."/>
            <person name="Meirelles P."/>
            <person name="Suzuki R."/>
            <person name="Takatani N."/>
            <person name="Mino S."/>
            <person name="Suda W."/>
            <person name="Oshima K."/>
            <person name="Hattori M."/>
            <person name="Ohkuma M."/>
            <person name="Hosokawa M."/>
            <person name="Miyashita K."/>
            <person name="Thompson F.L."/>
            <person name="Niwa A."/>
            <person name="Sawabe T."/>
            <person name="Sawabe T."/>
        </authorList>
    </citation>
    <scope>NUCLEOTIDE SEQUENCE [LARGE SCALE GENOMIC DNA]</scope>
    <source>
        <strain evidence="2">JCM 19294</strain>
    </source>
</reference>
<keyword evidence="1" id="KW-1133">Transmembrane helix</keyword>
<feature type="transmembrane region" description="Helical" evidence="1">
    <location>
        <begin position="12"/>
        <end position="32"/>
    </location>
</feature>
<organism evidence="2 3">
    <name type="scientific">Nonlabens tegetincola</name>
    <dbReference type="NCBI Taxonomy" id="323273"/>
    <lineage>
        <taxon>Bacteria</taxon>
        <taxon>Pseudomonadati</taxon>
        <taxon>Bacteroidota</taxon>
        <taxon>Flavobacteriia</taxon>
        <taxon>Flavobacteriales</taxon>
        <taxon>Flavobacteriaceae</taxon>
        <taxon>Nonlabens</taxon>
    </lineage>
</organism>
<accession>A0A090PYN5</accession>
<proteinExistence type="predicted"/>